<keyword evidence="4" id="KW-1185">Reference proteome</keyword>
<dbReference type="EMBL" id="CAKOAT010238487">
    <property type="protein sequence ID" value="CAH8357820.1"/>
    <property type="molecule type" value="Genomic_DNA"/>
</dbReference>
<evidence type="ECO:0000313" key="4">
    <source>
        <dbReference type="Proteomes" id="UP001642260"/>
    </source>
</evidence>
<dbReference type="InterPro" id="IPR000073">
    <property type="entry name" value="AB_hydrolase_1"/>
</dbReference>
<dbReference type="AlphaFoldDB" id="A0ABC8KH62"/>
<feature type="transmembrane region" description="Helical" evidence="1">
    <location>
        <begin position="336"/>
        <end position="352"/>
    </location>
</feature>
<dbReference type="SUPFAM" id="SSF53474">
    <property type="entry name" value="alpha/beta-Hydrolases"/>
    <property type="match status" value="1"/>
</dbReference>
<dbReference type="PANTHER" id="PTHR45763:SF45">
    <property type="entry name" value="ALPHA_BETA-HYDROLASES SUPERFAMILY PROTEIN"/>
    <property type="match status" value="1"/>
</dbReference>
<dbReference type="Gene3D" id="3.40.50.1820">
    <property type="entry name" value="alpha/beta hydrolase"/>
    <property type="match status" value="1"/>
</dbReference>
<accession>A0ABC8KH62</accession>
<keyword evidence="1" id="KW-0812">Transmembrane</keyword>
<dbReference type="Pfam" id="PF12697">
    <property type="entry name" value="Abhydrolase_6"/>
    <property type="match status" value="1"/>
</dbReference>
<feature type="domain" description="AB hydrolase-1" evidence="2">
    <location>
        <begin position="35"/>
        <end position="288"/>
    </location>
</feature>
<evidence type="ECO:0000313" key="3">
    <source>
        <dbReference type="EMBL" id="CAH8357820.1"/>
    </source>
</evidence>
<name>A0ABC8KH62_ERUVS</name>
<protein>
    <recommendedName>
        <fullName evidence="2">AB hydrolase-1 domain-containing protein</fullName>
    </recommendedName>
</protein>
<comment type="caution">
    <text evidence="3">The sequence shown here is derived from an EMBL/GenBank/DDBJ whole genome shotgun (WGS) entry which is preliminary data.</text>
</comment>
<evidence type="ECO:0000259" key="2">
    <source>
        <dbReference type="Pfam" id="PF12697"/>
    </source>
</evidence>
<dbReference type="InterPro" id="IPR029058">
    <property type="entry name" value="AB_hydrolase_fold"/>
</dbReference>
<reference evidence="3 4" key="1">
    <citation type="submission" date="2022-03" db="EMBL/GenBank/DDBJ databases">
        <authorList>
            <person name="Macdonald S."/>
            <person name="Ahmed S."/>
            <person name="Newling K."/>
        </authorList>
    </citation>
    <scope>NUCLEOTIDE SEQUENCE [LARGE SCALE GENOMIC DNA]</scope>
</reference>
<dbReference type="PANTHER" id="PTHR45763">
    <property type="entry name" value="HYDROLASE, ALPHA/BETA FOLD FAMILY PROTEIN, EXPRESSED-RELATED"/>
    <property type="match status" value="1"/>
</dbReference>
<organism evidence="3 4">
    <name type="scientific">Eruca vesicaria subsp. sativa</name>
    <name type="common">Garden rocket</name>
    <name type="synonym">Eruca sativa</name>
    <dbReference type="NCBI Taxonomy" id="29727"/>
    <lineage>
        <taxon>Eukaryota</taxon>
        <taxon>Viridiplantae</taxon>
        <taxon>Streptophyta</taxon>
        <taxon>Embryophyta</taxon>
        <taxon>Tracheophyta</taxon>
        <taxon>Spermatophyta</taxon>
        <taxon>Magnoliopsida</taxon>
        <taxon>eudicotyledons</taxon>
        <taxon>Gunneridae</taxon>
        <taxon>Pentapetalae</taxon>
        <taxon>rosids</taxon>
        <taxon>malvids</taxon>
        <taxon>Brassicales</taxon>
        <taxon>Brassicaceae</taxon>
        <taxon>Brassiceae</taxon>
        <taxon>Eruca</taxon>
    </lineage>
</organism>
<keyword evidence="1" id="KW-1133">Transmembrane helix</keyword>
<dbReference type="Proteomes" id="UP001642260">
    <property type="component" value="Unassembled WGS sequence"/>
</dbReference>
<sequence length="353" mass="40755">MGDSSASSKRVKLRDGRFLAYREVGVSKHKAKFKIILVHGFRSSKNMNFSVSNELIQELGVYLLFYDRSGYGESDSNAKSLKREVDDIEELADLLEIGPKFYLIGISLGAYPTWGSLKHIPHRLSGVAFVAPTVNYQWPSLPEKLIKKDYRRIFINLCLMISEYAPGLLHWRVIQHLIQSTSSVLRSNVLYLNSFHDIKVLKRPTVTPNVTKNKDVVWFDTIRDDFVACFEQWDFEPADLSISKESSVHIWHGMKDPVVPFQLLRCILQKQPLINYHEMPHGGHMIAEYDGTGDAILRALLLGEEEKIYKPVLDAPFDGNMFHETDLFWGFKRKRFLLLLGFCFFFLCSYFFN</sequence>
<gene>
    <name evidence="3" type="ORF">ERUC_LOCUS23576</name>
</gene>
<keyword evidence="1" id="KW-0472">Membrane</keyword>
<proteinExistence type="predicted"/>
<evidence type="ECO:0000256" key="1">
    <source>
        <dbReference type="SAM" id="Phobius"/>
    </source>
</evidence>